<comment type="caution">
    <text evidence="1">The sequence shown here is derived from an EMBL/GenBank/DDBJ whole genome shotgun (WGS) entry which is preliminary data.</text>
</comment>
<sequence>MTGCAGPTAVKAVVADPPAYSAHHMTARNLQATGREKLPAAGSEAFGYTTIVMSGEIRQTPVNGRPFDVTFENTYYNDRDDGMLRGIFMRKSNGLPSSFRVDLSYHGFVPLIVQAGSSTAETMMRTLTARDIDQWPRDFAAMPEHGSFTFAWTAGFAGDPVQTYPRKLTCTSGENYPASRFMPQVPGQAIDLKCNWLDDNGVQSDKTRLVYLRAYALALPVEQTTASWTSTTRYDTLQVQ</sequence>
<name>A0A4Q1HPZ2_9BURK</name>
<dbReference type="AlphaFoldDB" id="A0A4Q1HPZ2"/>
<dbReference type="Proteomes" id="UP000290849">
    <property type="component" value="Unassembled WGS sequence"/>
</dbReference>
<proteinExistence type="predicted"/>
<evidence type="ECO:0000313" key="2">
    <source>
        <dbReference type="Proteomes" id="UP000290849"/>
    </source>
</evidence>
<evidence type="ECO:0008006" key="3">
    <source>
        <dbReference type="Google" id="ProtNLM"/>
    </source>
</evidence>
<organism evidence="1 2">
    <name type="scientific">Achromobacter aloeverae</name>
    <dbReference type="NCBI Taxonomy" id="1750518"/>
    <lineage>
        <taxon>Bacteria</taxon>
        <taxon>Pseudomonadati</taxon>
        <taxon>Pseudomonadota</taxon>
        <taxon>Betaproteobacteria</taxon>
        <taxon>Burkholderiales</taxon>
        <taxon>Alcaligenaceae</taxon>
        <taxon>Achromobacter</taxon>
    </lineage>
</organism>
<keyword evidence="2" id="KW-1185">Reference proteome</keyword>
<reference evidence="1 2" key="1">
    <citation type="journal article" date="2017" name="Int. J. Syst. Evol. Microbiol.">
        <title>Achromobacter aloeverae sp. nov., isolated from the root of Aloe vera (L.) Burm.f.</title>
        <authorList>
            <person name="Kuncharoen N."/>
            <person name="Muramatsu Y."/>
            <person name="Shibata C."/>
            <person name="Kamakura Y."/>
            <person name="Nakagawa Y."/>
            <person name="Tanasupawat S."/>
        </authorList>
    </citation>
    <scope>NUCLEOTIDE SEQUENCE [LARGE SCALE GENOMIC DNA]</scope>
    <source>
        <strain evidence="1 2">AVA-1</strain>
    </source>
</reference>
<dbReference type="EMBL" id="PYAL01000001">
    <property type="protein sequence ID" value="RXN92907.1"/>
    <property type="molecule type" value="Genomic_DNA"/>
</dbReference>
<gene>
    <name evidence="1" type="ORF">C7R54_03995</name>
</gene>
<accession>A0A4Q1HPZ2</accession>
<protein>
    <recommendedName>
        <fullName evidence="3">DUF3108 domain-containing protein</fullName>
    </recommendedName>
</protein>
<evidence type="ECO:0000313" key="1">
    <source>
        <dbReference type="EMBL" id="RXN92907.1"/>
    </source>
</evidence>